<organism evidence="2 3">
    <name type="scientific">Natronorubrum sediminis</name>
    <dbReference type="NCBI Taxonomy" id="640943"/>
    <lineage>
        <taxon>Archaea</taxon>
        <taxon>Methanobacteriati</taxon>
        <taxon>Methanobacteriota</taxon>
        <taxon>Stenosarchaea group</taxon>
        <taxon>Halobacteria</taxon>
        <taxon>Halobacteriales</taxon>
        <taxon>Natrialbaceae</taxon>
        <taxon>Natronorubrum</taxon>
    </lineage>
</organism>
<protein>
    <submittedName>
        <fullName evidence="2">Uncharacterized protein</fullName>
    </submittedName>
</protein>
<dbReference type="EMBL" id="FNWL01000005">
    <property type="protein sequence ID" value="SEH17928.1"/>
    <property type="molecule type" value="Genomic_DNA"/>
</dbReference>
<gene>
    <name evidence="2" type="ORF">SAMN04487967_3473</name>
</gene>
<evidence type="ECO:0000313" key="3">
    <source>
        <dbReference type="Proteomes" id="UP000199112"/>
    </source>
</evidence>
<accession>A0A1H6G643</accession>
<keyword evidence="1" id="KW-1133">Transmembrane helix</keyword>
<dbReference type="AlphaFoldDB" id="A0A1H6G643"/>
<feature type="transmembrane region" description="Helical" evidence="1">
    <location>
        <begin position="39"/>
        <end position="60"/>
    </location>
</feature>
<dbReference type="PROSITE" id="PS51318">
    <property type="entry name" value="TAT"/>
    <property type="match status" value="1"/>
</dbReference>
<dbReference type="RefSeq" id="WP_090508211.1">
    <property type="nucleotide sequence ID" value="NZ_FNWL01000005.1"/>
</dbReference>
<keyword evidence="3" id="KW-1185">Reference proteome</keyword>
<evidence type="ECO:0000313" key="2">
    <source>
        <dbReference type="EMBL" id="SEH17928.1"/>
    </source>
</evidence>
<name>A0A1H6G643_9EURY</name>
<keyword evidence="1" id="KW-0812">Transmembrane</keyword>
<dbReference type="InterPro" id="IPR006311">
    <property type="entry name" value="TAT_signal"/>
</dbReference>
<reference evidence="3" key="1">
    <citation type="submission" date="2016-10" db="EMBL/GenBank/DDBJ databases">
        <authorList>
            <person name="Varghese N."/>
            <person name="Submissions S."/>
        </authorList>
    </citation>
    <scope>NUCLEOTIDE SEQUENCE [LARGE SCALE GENOMIC DNA]</scope>
    <source>
        <strain evidence="3">CGMCC 1.8981</strain>
    </source>
</reference>
<dbReference type="Proteomes" id="UP000199112">
    <property type="component" value="Unassembled WGS sequence"/>
</dbReference>
<sequence>MSSDAASRRSLLGLAGVASLCCLAPGAAAVSGGVAAGGLGAGLGQIAVTVLTLGVIGSVLRWRRNCSRCEA</sequence>
<keyword evidence="1" id="KW-0472">Membrane</keyword>
<proteinExistence type="predicted"/>
<evidence type="ECO:0000256" key="1">
    <source>
        <dbReference type="SAM" id="Phobius"/>
    </source>
</evidence>